<dbReference type="GO" id="GO:0050380">
    <property type="term" value="F:undecaprenyl-diphosphatase activity"/>
    <property type="evidence" value="ECO:0007669"/>
    <property type="project" value="UniProtKB-EC"/>
</dbReference>
<dbReference type="RefSeq" id="WP_084931146.1">
    <property type="nucleotide sequence ID" value="NZ_MLFR01000001.1"/>
</dbReference>
<evidence type="ECO:0000256" key="2">
    <source>
        <dbReference type="ARBA" id="ARBA00032707"/>
    </source>
</evidence>
<dbReference type="InterPro" id="IPR000326">
    <property type="entry name" value="PAP2/HPO"/>
</dbReference>
<dbReference type="PANTHER" id="PTHR14969:SF13">
    <property type="entry name" value="AT30094P"/>
    <property type="match status" value="1"/>
</dbReference>
<gene>
    <name evidence="6" type="ORF">HA51_00380</name>
</gene>
<dbReference type="AlphaFoldDB" id="A0A1X1D4G7"/>
<feature type="transmembrane region" description="Helical" evidence="4">
    <location>
        <begin position="32"/>
        <end position="55"/>
    </location>
</feature>
<evidence type="ECO:0000256" key="3">
    <source>
        <dbReference type="ARBA" id="ARBA00047594"/>
    </source>
</evidence>
<dbReference type="InterPro" id="IPR033879">
    <property type="entry name" value="UPP_Pase"/>
</dbReference>
<dbReference type="OrthoDB" id="9801622at2"/>
<keyword evidence="4" id="KW-0812">Transmembrane</keyword>
<dbReference type="Gene3D" id="1.20.144.10">
    <property type="entry name" value="Phosphatidic acid phosphatase type 2/haloperoxidase"/>
    <property type="match status" value="1"/>
</dbReference>
<comment type="catalytic activity">
    <reaction evidence="3">
        <text>di-trans,octa-cis-undecaprenyl diphosphate + H2O = di-trans,octa-cis-undecaprenyl phosphate + phosphate + H(+)</text>
        <dbReference type="Rhea" id="RHEA:28094"/>
        <dbReference type="ChEBI" id="CHEBI:15377"/>
        <dbReference type="ChEBI" id="CHEBI:15378"/>
        <dbReference type="ChEBI" id="CHEBI:43474"/>
        <dbReference type="ChEBI" id="CHEBI:58405"/>
        <dbReference type="ChEBI" id="CHEBI:60392"/>
        <dbReference type="EC" id="3.6.1.27"/>
    </reaction>
</comment>
<dbReference type="SMART" id="SM00014">
    <property type="entry name" value="acidPPc"/>
    <property type="match status" value="1"/>
</dbReference>
<evidence type="ECO:0000256" key="4">
    <source>
        <dbReference type="SAM" id="Phobius"/>
    </source>
</evidence>
<name>A0A1X1D4G7_9GAMM</name>
<protein>
    <recommendedName>
        <fullName evidence="1">undecaprenyl-diphosphate phosphatase</fullName>
        <ecNumber evidence="1">3.6.1.27</ecNumber>
    </recommendedName>
    <alternativeName>
        <fullName evidence="2">Undecaprenyl pyrophosphate phosphatase</fullName>
    </alternativeName>
</protein>
<dbReference type="Pfam" id="PF01569">
    <property type="entry name" value="PAP2"/>
    <property type="match status" value="1"/>
</dbReference>
<proteinExistence type="predicted"/>
<evidence type="ECO:0000259" key="5">
    <source>
        <dbReference type="SMART" id="SM00014"/>
    </source>
</evidence>
<dbReference type="SUPFAM" id="SSF48317">
    <property type="entry name" value="Acid phosphatase/Vanadium-dependent haloperoxidase"/>
    <property type="match status" value="1"/>
</dbReference>
<dbReference type="GO" id="GO:0005886">
    <property type="term" value="C:plasma membrane"/>
    <property type="evidence" value="ECO:0007669"/>
    <property type="project" value="InterPro"/>
</dbReference>
<evidence type="ECO:0000256" key="1">
    <source>
        <dbReference type="ARBA" id="ARBA00012374"/>
    </source>
</evidence>
<evidence type="ECO:0000313" key="7">
    <source>
        <dbReference type="Proteomes" id="UP000193558"/>
    </source>
</evidence>
<evidence type="ECO:0000313" key="6">
    <source>
        <dbReference type="EMBL" id="ORM71575.1"/>
    </source>
</evidence>
<feature type="transmembrane region" description="Helical" evidence="4">
    <location>
        <begin position="128"/>
        <end position="146"/>
    </location>
</feature>
<sequence length="202" mass="22325">MFLTSENAENINDTVFLLLNAPAHASTAMLSFGNVCATWLILIYPLALLVYWFSFNRDKQQVALSALLTSLIALTLNVIIGDFFPHPRPFMVPIGHTFISHVADASFPSDHMTLACAITMSLLFSQRLISGAVLLVMSGFIAWGRIYMGVHFPGDMLGSVLVALGCAFAVNKTEPLFTPLFNKLCNLNDYLFGYLKFTRAKH</sequence>
<dbReference type="Proteomes" id="UP000193558">
    <property type="component" value="Unassembled WGS sequence"/>
</dbReference>
<dbReference type="EMBL" id="MLFR01000001">
    <property type="protein sequence ID" value="ORM71575.1"/>
    <property type="molecule type" value="Genomic_DNA"/>
</dbReference>
<reference evidence="6 7" key="1">
    <citation type="journal article" date="2017" name="Antonie Van Leeuwenhoek">
        <title>Phylogenomic resolution of the bacterial genus Pantoea and its relationship with Erwinia and Tatumella.</title>
        <authorList>
            <person name="Palmer M."/>
            <person name="Steenkamp E.T."/>
            <person name="Coetzee M.P."/>
            <person name="Chan W.Y."/>
            <person name="van Zyl E."/>
            <person name="De Maayer P."/>
            <person name="Coutinho T.A."/>
            <person name="Blom J."/>
            <person name="Smits T.H."/>
            <person name="Duffy B."/>
            <person name="Venter S.N."/>
        </authorList>
    </citation>
    <scope>NUCLEOTIDE SEQUENCE [LARGE SCALE GENOMIC DNA]</scope>
    <source>
        <strain evidence="6 7">LMG 26275</strain>
    </source>
</reference>
<feature type="domain" description="Phosphatidic acid phosphatase type 2/haloperoxidase" evidence="5">
    <location>
        <begin position="62"/>
        <end position="171"/>
    </location>
</feature>
<keyword evidence="4" id="KW-0472">Membrane</keyword>
<feature type="transmembrane region" description="Helical" evidence="4">
    <location>
        <begin position="62"/>
        <end position="84"/>
    </location>
</feature>
<dbReference type="CDD" id="cd03385">
    <property type="entry name" value="PAP2_BcrC_like"/>
    <property type="match status" value="1"/>
</dbReference>
<dbReference type="InterPro" id="IPR036938">
    <property type="entry name" value="PAP2/HPO_sf"/>
</dbReference>
<dbReference type="EC" id="3.6.1.27" evidence="1"/>
<dbReference type="PANTHER" id="PTHR14969">
    <property type="entry name" value="SPHINGOSINE-1-PHOSPHATE PHOSPHOHYDROLASE"/>
    <property type="match status" value="1"/>
</dbReference>
<keyword evidence="4" id="KW-1133">Transmembrane helix</keyword>
<accession>A0A1X1D4G7</accession>
<organism evidence="6 7">
    <name type="scientific">Pantoea rwandensis</name>
    <dbReference type="NCBI Taxonomy" id="1076550"/>
    <lineage>
        <taxon>Bacteria</taxon>
        <taxon>Pseudomonadati</taxon>
        <taxon>Pseudomonadota</taxon>
        <taxon>Gammaproteobacteria</taxon>
        <taxon>Enterobacterales</taxon>
        <taxon>Erwiniaceae</taxon>
        <taxon>Pantoea</taxon>
    </lineage>
</organism>
<comment type="caution">
    <text evidence="6">The sequence shown here is derived from an EMBL/GenBank/DDBJ whole genome shotgun (WGS) entry which is preliminary data.</text>
</comment>